<keyword evidence="7" id="KW-0812">Transmembrane</keyword>
<dbReference type="GO" id="GO:0006935">
    <property type="term" value="P:chemotaxis"/>
    <property type="evidence" value="ECO:0007669"/>
    <property type="project" value="UniProtKB-KW"/>
</dbReference>
<dbReference type="FunFam" id="1.10.287.950:FF:000001">
    <property type="entry name" value="Methyl-accepting chemotaxis sensory transducer"/>
    <property type="match status" value="1"/>
</dbReference>
<dbReference type="GO" id="GO:0004888">
    <property type="term" value="F:transmembrane signaling receptor activity"/>
    <property type="evidence" value="ECO:0007669"/>
    <property type="project" value="InterPro"/>
</dbReference>
<name>A0AAI9PFQ5_PECCC</name>
<dbReference type="PANTHER" id="PTHR43531:SF5">
    <property type="entry name" value="METHYL-ACCEPTING CHEMOTAXIS PROTEIN III"/>
    <property type="match status" value="1"/>
</dbReference>
<dbReference type="Pfam" id="PF00672">
    <property type="entry name" value="HAMP"/>
    <property type="match status" value="1"/>
</dbReference>
<feature type="region of interest" description="Disordered" evidence="6">
    <location>
        <begin position="630"/>
        <end position="667"/>
    </location>
</feature>
<evidence type="ECO:0000256" key="1">
    <source>
        <dbReference type="ARBA" id="ARBA00004370"/>
    </source>
</evidence>
<dbReference type="PRINTS" id="PR00260">
    <property type="entry name" value="CHEMTRNSDUCR"/>
</dbReference>
<evidence type="ECO:0000256" key="7">
    <source>
        <dbReference type="SAM" id="Phobius"/>
    </source>
</evidence>
<feature type="domain" description="HAMP" evidence="9">
    <location>
        <begin position="321"/>
        <end position="373"/>
    </location>
</feature>
<dbReference type="AlphaFoldDB" id="A0AAI9PFQ5"/>
<reference evidence="11" key="2">
    <citation type="submission" date="2023-02" db="EMBL/GenBank/DDBJ databases">
        <title>Pectobacterium carotovorum subsp. carotovorum NBRC 12380.</title>
        <authorList>
            <person name="Ichikawa N."/>
            <person name="Sato H."/>
            <person name="Tonouchi N."/>
        </authorList>
    </citation>
    <scope>NUCLEOTIDE SEQUENCE</scope>
    <source>
        <strain evidence="11">NBRC 12380</strain>
    </source>
</reference>
<keyword evidence="12" id="KW-1185">Reference proteome</keyword>
<keyword evidence="7" id="KW-1133">Transmembrane helix</keyword>
<evidence type="ECO:0000256" key="4">
    <source>
        <dbReference type="ARBA" id="ARBA00029447"/>
    </source>
</evidence>
<dbReference type="PROSITE" id="PS50111">
    <property type="entry name" value="CHEMOTAXIS_TRANSDUC_2"/>
    <property type="match status" value="1"/>
</dbReference>
<evidence type="ECO:0000256" key="6">
    <source>
        <dbReference type="SAM" id="MobiDB-lite"/>
    </source>
</evidence>
<dbReference type="InterPro" id="IPR004090">
    <property type="entry name" value="Chemotax_Me-accpt_rcpt"/>
</dbReference>
<accession>A0AAI9PFQ5</accession>
<dbReference type="Proteomes" id="UP001058167">
    <property type="component" value="Unassembled WGS sequence"/>
</dbReference>
<dbReference type="InterPro" id="IPR004089">
    <property type="entry name" value="MCPsignal_dom"/>
</dbReference>
<evidence type="ECO:0000256" key="2">
    <source>
        <dbReference type="ARBA" id="ARBA00022500"/>
    </source>
</evidence>
<keyword evidence="3 5" id="KW-0807">Transducer</keyword>
<dbReference type="CDD" id="cd06225">
    <property type="entry name" value="HAMP"/>
    <property type="match status" value="1"/>
</dbReference>
<gene>
    <name evidence="11" type="primary">cheM</name>
    <name evidence="11" type="ORF">Pcaca03_39660</name>
    <name evidence="10" type="ORF">SOASR016_38220</name>
</gene>
<evidence type="ECO:0000259" key="9">
    <source>
        <dbReference type="PROSITE" id="PS50885"/>
    </source>
</evidence>
<dbReference type="GO" id="GO:0005886">
    <property type="term" value="C:plasma membrane"/>
    <property type="evidence" value="ECO:0007669"/>
    <property type="project" value="TreeGrafter"/>
</dbReference>
<protein>
    <submittedName>
        <fullName evidence="11">Methyl-accepting chemotaxis protein</fullName>
    </submittedName>
</protein>
<sequence>MAIFRHGLLMGGTEMHFFTRIMSNLKVSHKLYGGFGIVLLLVMIASGVGAVRFFIIHDLYVKTTILNEMNHYLDQSKMARVKYSFTFADDNIKNLNTYISQASQQKEKAKALTWEEEYLSDFKKLDQDFADYDTDLNTMKTAANAVVETAKKISQMNASDALTAFMTTLSVGADENALSTQKDALSLLFLKLVNSTYTLQRENSEAAFNAQKQVYAESKVAYDALASSVSGDRRRVVDAFWQAFENYHQTAEQYYARLGQLKTTDVKFRATGDRMTSDIGSILQKLGAKNDDIINSSVLQTLILGAIAIVFGLLIAWSVTRQITRPIITNLKLAERIAGGDLSANVTVERHDELGQLTTAMMVMTEKLRHLMTDIRQSVYSVESASSDIASGNNDLSSRTEQQSAAIVETAASMEELTATVKNNADNARHASQIAGEASTNANRGGDIINRVINTMSDISGSSKKISDITTVINSIAFQTNILALNAAVEAARAGEQGRGFAVVASEVRSLAQRSSQAAKEIESLISESVSRVDTGTTLVSQAGMTMDDIVASVSRVNDIMGEISSASDEQSRGIAQIGSAVAEMDTTIQQNASMVSESSAAANSLQEQASKLAKLMSVFRISDSDVAGLPRLKGSNTGNGNSGNKAAPRLPTLASRDNGSDNWTTF</sequence>
<feature type="compositionally biased region" description="Polar residues" evidence="6">
    <location>
        <begin position="656"/>
        <end position="667"/>
    </location>
</feature>
<dbReference type="InterPro" id="IPR032255">
    <property type="entry name" value="HBM"/>
</dbReference>
<keyword evidence="2" id="KW-0145">Chemotaxis</keyword>
<dbReference type="PROSITE" id="PS50885">
    <property type="entry name" value="HAMP"/>
    <property type="match status" value="1"/>
</dbReference>
<dbReference type="SMART" id="SM00304">
    <property type="entry name" value="HAMP"/>
    <property type="match status" value="1"/>
</dbReference>
<evidence type="ECO:0000259" key="8">
    <source>
        <dbReference type="PROSITE" id="PS50111"/>
    </source>
</evidence>
<dbReference type="GO" id="GO:0007165">
    <property type="term" value="P:signal transduction"/>
    <property type="evidence" value="ECO:0007669"/>
    <property type="project" value="UniProtKB-KW"/>
</dbReference>
<dbReference type="SMART" id="SM01358">
    <property type="entry name" value="HBM"/>
    <property type="match status" value="1"/>
</dbReference>
<comment type="subcellular location">
    <subcellularLocation>
        <location evidence="1">Membrane</location>
    </subcellularLocation>
</comment>
<comment type="similarity">
    <text evidence="4">Belongs to the methyl-accepting chemotaxis (MCP) protein family.</text>
</comment>
<feature type="compositionally biased region" description="Low complexity" evidence="6">
    <location>
        <begin position="635"/>
        <end position="645"/>
    </location>
</feature>
<dbReference type="CDD" id="cd11386">
    <property type="entry name" value="MCP_signal"/>
    <property type="match status" value="1"/>
</dbReference>
<dbReference type="InterPro" id="IPR003660">
    <property type="entry name" value="HAMP_dom"/>
</dbReference>
<keyword evidence="7" id="KW-0472">Membrane</keyword>
<dbReference type="EMBL" id="BSRL01000012">
    <property type="protein sequence ID" value="GLV71522.1"/>
    <property type="molecule type" value="Genomic_DNA"/>
</dbReference>
<feature type="transmembrane region" description="Helical" evidence="7">
    <location>
        <begin position="298"/>
        <end position="319"/>
    </location>
</feature>
<feature type="domain" description="Methyl-accepting transducer" evidence="8">
    <location>
        <begin position="378"/>
        <end position="607"/>
    </location>
</feature>
<reference evidence="10" key="1">
    <citation type="submission" date="2022-06" db="EMBL/GenBank/DDBJ databases">
        <title>Draft genome sequences of Pectobacterium carotovorum subsp. carotovorum str. NBRC12380.</title>
        <authorList>
            <person name="Wakabayashi Y."/>
            <person name="Kojima K."/>
        </authorList>
    </citation>
    <scope>NUCLEOTIDE SEQUENCE</scope>
    <source>
        <strain evidence="10">NBRC 12380</strain>
    </source>
</reference>
<evidence type="ECO:0000313" key="12">
    <source>
        <dbReference type="Proteomes" id="UP001058167"/>
    </source>
</evidence>
<feature type="transmembrane region" description="Helical" evidence="7">
    <location>
        <begin position="31"/>
        <end position="55"/>
    </location>
</feature>
<evidence type="ECO:0000256" key="5">
    <source>
        <dbReference type="PROSITE-ProRule" id="PRU00284"/>
    </source>
</evidence>
<evidence type="ECO:0000313" key="11">
    <source>
        <dbReference type="EMBL" id="GLV71522.1"/>
    </source>
</evidence>
<dbReference type="SMART" id="SM00283">
    <property type="entry name" value="MA"/>
    <property type="match status" value="1"/>
</dbReference>
<dbReference type="InterPro" id="IPR051310">
    <property type="entry name" value="MCP_chemotaxis"/>
</dbReference>
<evidence type="ECO:0000313" key="13">
    <source>
        <dbReference type="Proteomes" id="UP001165145"/>
    </source>
</evidence>
<evidence type="ECO:0000256" key="3">
    <source>
        <dbReference type="ARBA" id="ARBA00023224"/>
    </source>
</evidence>
<proteinExistence type="inferred from homology"/>
<comment type="caution">
    <text evidence="11">The sequence shown here is derived from an EMBL/GenBank/DDBJ whole genome shotgun (WGS) entry which is preliminary data.</text>
</comment>
<organism evidence="11 13">
    <name type="scientific">Pectobacterium carotovorum subsp. carotovorum</name>
    <name type="common">Erwinia carotovora subsp. carotovora</name>
    <dbReference type="NCBI Taxonomy" id="555"/>
    <lineage>
        <taxon>Bacteria</taxon>
        <taxon>Pseudomonadati</taxon>
        <taxon>Pseudomonadota</taxon>
        <taxon>Gammaproteobacteria</taxon>
        <taxon>Enterobacterales</taxon>
        <taxon>Pectobacteriaceae</taxon>
        <taxon>Pectobacterium</taxon>
    </lineage>
</organism>
<dbReference type="Proteomes" id="UP001165145">
    <property type="component" value="Unassembled WGS sequence"/>
</dbReference>
<dbReference type="EMBL" id="BRLF01000012">
    <property type="protein sequence ID" value="GKX49070.1"/>
    <property type="molecule type" value="Genomic_DNA"/>
</dbReference>
<dbReference type="PANTHER" id="PTHR43531">
    <property type="entry name" value="PROTEIN ICFG"/>
    <property type="match status" value="1"/>
</dbReference>
<dbReference type="Gene3D" id="1.10.287.950">
    <property type="entry name" value="Methyl-accepting chemotaxis protein"/>
    <property type="match status" value="1"/>
</dbReference>
<dbReference type="SUPFAM" id="SSF58104">
    <property type="entry name" value="Methyl-accepting chemotaxis protein (MCP) signaling domain"/>
    <property type="match status" value="1"/>
</dbReference>
<dbReference type="Pfam" id="PF00015">
    <property type="entry name" value="MCPsignal"/>
    <property type="match status" value="1"/>
</dbReference>
<evidence type="ECO:0000313" key="10">
    <source>
        <dbReference type="EMBL" id="GKX49070.1"/>
    </source>
</evidence>